<protein>
    <submittedName>
        <fullName evidence="2">Uncharacterized protein</fullName>
    </submittedName>
</protein>
<evidence type="ECO:0000256" key="1">
    <source>
        <dbReference type="SAM" id="MobiDB-lite"/>
    </source>
</evidence>
<dbReference type="GeneID" id="30309393"/>
<feature type="compositionally biased region" description="Low complexity" evidence="1">
    <location>
        <begin position="11"/>
        <end position="29"/>
    </location>
</feature>
<sequence>MTTTDLATSRVPVSAASTPTTPTHTAGPAMSDPVPVEPCCIWRLLVNGWTYDQITRELHITGPAVMKAEQLQNLALRDVDPKLIADPVIHRKPKGAA</sequence>
<dbReference type="RefSeq" id="YP_009324470.1">
    <property type="nucleotide sequence ID" value="NC_031936.1"/>
</dbReference>
<evidence type="ECO:0000313" key="2">
    <source>
        <dbReference type="EMBL" id="AKJ72093.1"/>
    </source>
</evidence>
<name>A0A162E1B0_9CAUD</name>
<evidence type="ECO:0000313" key="3">
    <source>
        <dbReference type="Proteomes" id="UP000201404"/>
    </source>
</evidence>
<dbReference type="KEGG" id="vg:30309393"/>
<gene>
    <name evidence="2" type="ORF">GAL1_78</name>
</gene>
<keyword evidence="3" id="KW-1185">Reference proteome</keyword>
<accession>A0A162E1B0</accession>
<dbReference type="Proteomes" id="UP000201404">
    <property type="component" value="Genome"/>
</dbReference>
<feature type="region of interest" description="Disordered" evidence="1">
    <location>
        <begin position="1"/>
        <end position="32"/>
    </location>
</feature>
<organism evidence="2 3">
    <name type="scientific">Gordonia phage GAL1</name>
    <dbReference type="NCBI Taxonomy" id="1647469"/>
    <lineage>
        <taxon>Viruses</taxon>
        <taxon>Duplodnaviria</taxon>
        <taxon>Heunggongvirae</taxon>
        <taxon>Uroviricota</taxon>
        <taxon>Caudoviricetes</taxon>
        <taxon>Galunavirus</taxon>
        <taxon>Galunavirus GAL1</taxon>
    </lineage>
</organism>
<proteinExistence type="predicted"/>
<reference evidence="2 3" key="1">
    <citation type="submission" date="2015-04" db="EMBL/GenBank/DDBJ databases">
        <title>Locating and activating molecular 'time bombs': can Mycolata prophages be selectively induced en masse to biologically control activated sludge foaming?</title>
        <authorList>
            <person name="Dyson Z.A."/>
            <person name="Brown T.L."/>
            <person name="Farrar B."/>
            <person name="Doyle S."/>
            <person name="Tucci J."/>
            <person name="Seviour R.J."/>
            <person name="Petrovski S."/>
        </authorList>
    </citation>
    <scope>NUCLEOTIDE SEQUENCE [LARGE SCALE GENOMIC DNA]</scope>
</reference>
<dbReference type="EMBL" id="KR053194">
    <property type="protein sequence ID" value="AKJ72093.1"/>
    <property type="molecule type" value="Genomic_DNA"/>
</dbReference>